<protein>
    <recommendedName>
        <fullName evidence="3">Transposase</fullName>
    </recommendedName>
</protein>
<evidence type="ECO:0000313" key="2">
    <source>
        <dbReference type="Proteomes" id="UP001524569"/>
    </source>
</evidence>
<dbReference type="RefSeq" id="WP_256611485.1">
    <property type="nucleotide sequence ID" value="NZ_JANIBM010000017.1"/>
</dbReference>
<accession>A0ABT1UKH7</accession>
<dbReference type="Proteomes" id="UP001524569">
    <property type="component" value="Unassembled WGS sequence"/>
</dbReference>
<name>A0ABT1UKH7_9GAMM</name>
<organism evidence="1 2">
    <name type="scientific">Methylomonas aurea</name>
    <dbReference type="NCBI Taxonomy" id="2952224"/>
    <lineage>
        <taxon>Bacteria</taxon>
        <taxon>Pseudomonadati</taxon>
        <taxon>Pseudomonadota</taxon>
        <taxon>Gammaproteobacteria</taxon>
        <taxon>Methylococcales</taxon>
        <taxon>Methylococcaceae</taxon>
        <taxon>Methylomonas</taxon>
    </lineage>
</organism>
<gene>
    <name evidence="1" type="ORF">NP603_13815</name>
</gene>
<reference evidence="1 2" key="1">
    <citation type="submission" date="2022-07" db="EMBL/GenBank/DDBJ databases">
        <title>Methylomonas rivi sp. nov., Methylomonas rosea sp. nov., Methylomonas aureus sp. nov. and Methylomonas subterranea sp. nov., four novel methanotrophs isolated from a freshwater creek and the deep terrestrial subsurface.</title>
        <authorList>
            <person name="Abin C."/>
            <person name="Sankaranarayanan K."/>
            <person name="Garner C."/>
            <person name="Sindelar R."/>
            <person name="Kotary K."/>
            <person name="Garner R."/>
            <person name="Barclay S."/>
            <person name="Lawson P."/>
            <person name="Krumholz L."/>
        </authorList>
    </citation>
    <scope>NUCLEOTIDE SEQUENCE [LARGE SCALE GENOMIC DNA]</scope>
    <source>
        <strain evidence="1 2">SURF-1</strain>
    </source>
</reference>
<sequence>MAAHYTREAGTIRFYPEGSSYQARDEFDGVVSVKWLDDRTVELHAGLGTNGLERLQEAISVLMPLGANRFRVKRAARRKMPRPWRIVERGESENTWELDLADGG</sequence>
<keyword evidence="2" id="KW-1185">Reference proteome</keyword>
<evidence type="ECO:0000313" key="1">
    <source>
        <dbReference type="EMBL" id="MCQ8182194.1"/>
    </source>
</evidence>
<comment type="caution">
    <text evidence="1">The sequence shown here is derived from an EMBL/GenBank/DDBJ whole genome shotgun (WGS) entry which is preliminary data.</text>
</comment>
<evidence type="ECO:0008006" key="3">
    <source>
        <dbReference type="Google" id="ProtNLM"/>
    </source>
</evidence>
<proteinExistence type="predicted"/>
<dbReference type="EMBL" id="JANIBM010000017">
    <property type="protein sequence ID" value="MCQ8182194.1"/>
    <property type="molecule type" value="Genomic_DNA"/>
</dbReference>